<keyword evidence="2" id="KW-1185">Reference proteome</keyword>
<name>A0ACC1I582_9FUNG</name>
<dbReference type="Proteomes" id="UP001150581">
    <property type="component" value="Unassembled WGS sequence"/>
</dbReference>
<protein>
    <submittedName>
        <fullName evidence="1">Uncharacterized protein</fullName>
    </submittedName>
</protein>
<accession>A0ACC1I582</accession>
<gene>
    <name evidence="1" type="ORF">LPJ66_009286</name>
</gene>
<organism evidence="1 2">
    <name type="scientific">Kickxella alabastrina</name>
    <dbReference type="NCBI Taxonomy" id="61397"/>
    <lineage>
        <taxon>Eukaryota</taxon>
        <taxon>Fungi</taxon>
        <taxon>Fungi incertae sedis</taxon>
        <taxon>Zoopagomycota</taxon>
        <taxon>Kickxellomycotina</taxon>
        <taxon>Kickxellomycetes</taxon>
        <taxon>Kickxellales</taxon>
        <taxon>Kickxellaceae</taxon>
        <taxon>Kickxella</taxon>
    </lineage>
</organism>
<reference evidence="1" key="1">
    <citation type="submission" date="2022-07" db="EMBL/GenBank/DDBJ databases">
        <title>Phylogenomic reconstructions and comparative analyses of Kickxellomycotina fungi.</title>
        <authorList>
            <person name="Reynolds N.K."/>
            <person name="Stajich J.E."/>
            <person name="Barry K."/>
            <person name="Grigoriev I.V."/>
            <person name="Crous P."/>
            <person name="Smith M.E."/>
        </authorList>
    </citation>
    <scope>NUCLEOTIDE SEQUENCE</scope>
    <source>
        <strain evidence="1">Benny 63K</strain>
    </source>
</reference>
<evidence type="ECO:0000313" key="1">
    <source>
        <dbReference type="EMBL" id="KAJ1887112.1"/>
    </source>
</evidence>
<feature type="non-terminal residue" evidence="1">
    <location>
        <position position="1"/>
    </location>
</feature>
<proteinExistence type="predicted"/>
<comment type="caution">
    <text evidence="1">The sequence shown here is derived from an EMBL/GenBank/DDBJ whole genome shotgun (WGS) entry which is preliminary data.</text>
</comment>
<sequence length="108" mass="11558">KKTHSAADIPKDAYDETDKDIRQAVHKVNGIVEHRSDAVDQSRPSNVVDIISEPSGHSAKAIVDTCKDLPSLPAAGHSNMVGLDYADSVAPGSDKNFPLDLSTQQTYS</sequence>
<evidence type="ECO:0000313" key="2">
    <source>
        <dbReference type="Proteomes" id="UP001150581"/>
    </source>
</evidence>
<dbReference type="EMBL" id="JANBPG010002081">
    <property type="protein sequence ID" value="KAJ1887112.1"/>
    <property type="molecule type" value="Genomic_DNA"/>
</dbReference>